<dbReference type="Proteomes" id="UP000276776">
    <property type="component" value="Unassembled WGS sequence"/>
</dbReference>
<dbReference type="PANTHER" id="PTHR48039">
    <property type="entry name" value="RNA-BINDING MOTIF PROTEIN 14B"/>
    <property type="match status" value="1"/>
</dbReference>
<reference evidence="9" key="1">
    <citation type="submission" date="2017-02" db="UniProtKB">
        <authorList>
            <consortium name="WormBaseParasite"/>
        </authorList>
    </citation>
    <scope>IDENTIFICATION</scope>
</reference>
<proteinExistence type="predicted"/>
<dbReference type="CDD" id="cd00590">
    <property type="entry name" value="RRM_SF"/>
    <property type="match status" value="2"/>
</dbReference>
<dbReference type="InterPro" id="IPR012677">
    <property type="entry name" value="Nucleotide-bd_a/b_plait_sf"/>
</dbReference>
<dbReference type="InterPro" id="IPR035979">
    <property type="entry name" value="RBD_domain_sf"/>
</dbReference>
<feature type="domain" description="RRM" evidence="6">
    <location>
        <begin position="127"/>
        <end position="198"/>
    </location>
</feature>
<keyword evidence="2 4" id="KW-0694">RNA-binding</keyword>
<evidence type="ECO:0000256" key="2">
    <source>
        <dbReference type="ARBA" id="ARBA00022884"/>
    </source>
</evidence>
<dbReference type="WBParaSite" id="TCLT_0000375201-mRNA-1">
    <property type="protein sequence ID" value="TCLT_0000375201-mRNA-1"/>
    <property type="gene ID" value="TCLT_0000375201"/>
</dbReference>
<protein>
    <submittedName>
        <fullName evidence="9">RRM domain-containing protein</fullName>
    </submittedName>
</protein>
<dbReference type="EMBL" id="UYYF01004266">
    <property type="protein sequence ID" value="VDN00743.1"/>
    <property type="molecule type" value="Genomic_DNA"/>
</dbReference>
<evidence type="ECO:0000313" key="7">
    <source>
        <dbReference type="EMBL" id="VDN00743.1"/>
    </source>
</evidence>
<keyword evidence="8" id="KW-1185">Reference proteome</keyword>
<evidence type="ECO:0000256" key="5">
    <source>
        <dbReference type="SAM" id="MobiDB-lite"/>
    </source>
</evidence>
<evidence type="ECO:0000313" key="8">
    <source>
        <dbReference type="Proteomes" id="UP000276776"/>
    </source>
</evidence>
<feature type="compositionally biased region" description="Basic and acidic residues" evidence="5">
    <location>
        <begin position="41"/>
        <end position="51"/>
    </location>
</feature>
<accession>A0A0N5CU32</accession>
<evidence type="ECO:0000256" key="3">
    <source>
        <dbReference type="ARBA" id="ARBA00023242"/>
    </source>
</evidence>
<keyword evidence="3" id="KW-0539">Nucleus</keyword>
<gene>
    <name evidence="7" type="ORF">TCLT_LOCUS3741</name>
</gene>
<evidence type="ECO:0000313" key="9">
    <source>
        <dbReference type="WBParaSite" id="TCLT_0000375201-mRNA-1"/>
    </source>
</evidence>
<organism evidence="9">
    <name type="scientific">Thelazia callipaeda</name>
    <name type="common">Oriental eyeworm</name>
    <name type="synonym">Parasitic nematode</name>
    <dbReference type="NCBI Taxonomy" id="103827"/>
    <lineage>
        <taxon>Eukaryota</taxon>
        <taxon>Metazoa</taxon>
        <taxon>Ecdysozoa</taxon>
        <taxon>Nematoda</taxon>
        <taxon>Chromadorea</taxon>
        <taxon>Rhabditida</taxon>
        <taxon>Spirurina</taxon>
        <taxon>Spiruromorpha</taxon>
        <taxon>Thelazioidea</taxon>
        <taxon>Thelaziidae</taxon>
        <taxon>Thelazia</taxon>
    </lineage>
</organism>
<dbReference type="OrthoDB" id="167718at2759"/>
<comment type="subcellular location">
    <subcellularLocation>
        <location evidence="1">Nucleus</location>
    </subcellularLocation>
</comment>
<feature type="compositionally biased region" description="Basic and acidic residues" evidence="5">
    <location>
        <begin position="290"/>
        <end position="307"/>
    </location>
</feature>
<feature type="region of interest" description="Disordered" evidence="5">
    <location>
        <begin position="290"/>
        <end position="314"/>
    </location>
</feature>
<sequence>MKKLKFGESDESDEDEDVEDEGGEEDGESDSDEENKKKNKEGHGKKIVGEGKKKVVKMCQKIDVAENDEKGEGMETTDNKEEIKSPKMKVKEFQFTFNNYKVFAVFPDDAKDVIGEEQRRREERDRKSLFVKGLPKDVKQEELKALHDGILHLFLTRSKIFSFAWLIFDSEDACDRAYEKVSKQVVGGRALIVDFCGAKAKTRPHKDINQLPLKPLELFVGGLPPSTSKDQMKIIFQQATNITFPKQARNRNKFCFVQFSDEKEAREAFEKGKTLKVGGAPVDVLYARMRKSDGKPKKAQKTNKDTTNDELESSDEGILEMVRFLNFHMITVSTPPQCSNISTFTVLFTFRTVSRLKNQRKRD</sequence>
<dbReference type="AlphaFoldDB" id="A0A0N5CU32"/>
<evidence type="ECO:0000256" key="1">
    <source>
        <dbReference type="ARBA" id="ARBA00004123"/>
    </source>
</evidence>
<feature type="region of interest" description="Disordered" evidence="5">
    <location>
        <begin position="1"/>
        <end position="51"/>
    </location>
</feature>
<dbReference type="InterPro" id="IPR000504">
    <property type="entry name" value="RRM_dom"/>
</dbReference>
<dbReference type="GO" id="GO:0005730">
    <property type="term" value="C:nucleolus"/>
    <property type="evidence" value="ECO:0007669"/>
    <property type="project" value="TreeGrafter"/>
</dbReference>
<reference evidence="7 8" key="2">
    <citation type="submission" date="2018-11" db="EMBL/GenBank/DDBJ databases">
        <authorList>
            <consortium name="Pathogen Informatics"/>
        </authorList>
    </citation>
    <scope>NUCLEOTIDE SEQUENCE [LARGE SCALE GENOMIC DNA]</scope>
</reference>
<feature type="domain" description="RRM" evidence="6">
    <location>
        <begin position="216"/>
        <end position="289"/>
    </location>
</feature>
<dbReference type="PANTHER" id="PTHR48039:SF4">
    <property type="entry name" value="RRM DOMAIN-CONTAINING PROTEIN"/>
    <property type="match status" value="1"/>
</dbReference>
<dbReference type="SUPFAM" id="SSF54928">
    <property type="entry name" value="RNA-binding domain, RBD"/>
    <property type="match status" value="1"/>
</dbReference>
<dbReference type="PROSITE" id="PS50102">
    <property type="entry name" value="RRM"/>
    <property type="match status" value="2"/>
</dbReference>
<dbReference type="GO" id="GO:0003729">
    <property type="term" value="F:mRNA binding"/>
    <property type="evidence" value="ECO:0007669"/>
    <property type="project" value="TreeGrafter"/>
</dbReference>
<dbReference type="Pfam" id="PF00076">
    <property type="entry name" value="RRM_1"/>
    <property type="match status" value="1"/>
</dbReference>
<dbReference type="SMART" id="SM00360">
    <property type="entry name" value="RRM"/>
    <property type="match status" value="2"/>
</dbReference>
<dbReference type="STRING" id="103827.A0A0N5CU32"/>
<evidence type="ECO:0000259" key="6">
    <source>
        <dbReference type="PROSITE" id="PS50102"/>
    </source>
</evidence>
<feature type="compositionally biased region" description="Acidic residues" evidence="5">
    <location>
        <begin position="9"/>
        <end position="33"/>
    </location>
</feature>
<dbReference type="Gene3D" id="3.30.70.330">
    <property type="match status" value="2"/>
</dbReference>
<name>A0A0N5CU32_THECL</name>
<dbReference type="InterPro" id="IPR051945">
    <property type="entry name" value="RRM_MRD1_RNA_proc_ribogen"/>
</dbReference>
<evidence type="ECO:0000256" key="4">
    <source>
        <dbReference type="PROSITE-ProRule" id="PRU00176"/>
    </source>
</evidence>